<evidence type="ECO:0000256" key="2">
    <source>
        <dbReference type="SAM" id="MobiDB-lite"/>
    </source>
</evidence>
<accession>A0A1Y2CVL5</accession>
<feature type="region of interest" description="Disordered" evidence="2">
    <location>
        <begin position="121"/>
        <end position="147"/>
    </location>
</feature>
<feature type="domain" description="ATPase AAA-type core" evidence="3">
    <location>
        <begin position="198"/>
        <end position="353"/>
    </location>
</feature>
<sequence length="548" mass="59557">MPRLRSSTTSATATPPPLPRVTRSSRTPLAETKSPWPQKRKATPAPNKQQQQQPAKKPRRSTSNAPVSDTASSSDSESASESESEYELATVQVEVDADGNEVGPRIEVVIDLKDLASDDDADLLVVPPPPRVRSNAVSSSPPPTKKEVSVVTRLSALSDAKAAFKPSSAPGRLVGRESERETISAFLNEQQSGGRSLYVSGVPGTGKSAMIDEIVEDFIQSHKESQTTEYQLVKINCMQFNDSTSIYKRVMSEFNVPEGAFGTLKNEPFRTLERFFGFMDGGDKIGVSRKITMAKNQEKAVVHILVLDEIDQLATKDNSVLYRIFEWPVLPNSTLLLIGIANALDLMQRYLPRLSGMKGGPRLLNFNPYTPAEISSIIKSRLLNLQQATFLKLQSATSSVTSVTVPSASKQLLSATKPPFSSVTKCDSSATAPTQLVSFMHPTAIEVCARKAAGTGDLRKALDLVRMSFEILEVELRRKHSAATISDSKENIASSTSQQDLLDLSAPITTLEEVPKLAIQQVLKAASTVSDLVPPKKCVLSRHNKKPS</sequence>
<feature type="compositionally biased region" description="Low complexity" evidence="2">
    <location>
        <begin position="1"/>
        <end position="13"/>
    </location>
</feature>
<proteinExistence type="predicted"/>
<feature type="compositionally biased region" description="Low complexity" evidence="2">
    <location>
        <begin position="68"/>
        <end position="77"/>
    </location>
</feature>
<dbReference type="InterPro" id="IPR050311">
    <property type="entry name" value="ORC1/CDC6"/>
</dbReference>
<reference evidence="5 6" key="1">
    <citation type="submission" date="2016-07" db="EMBL/GenBank/DDBJ databases">
        <title>Pervasive Adenine N6-methylation of Active Genes in Fungi.</title>
        <authorList>
            <consortium name="DOE Joint Genome Institute"/>
            <person name="Mondo S.J."/>
            <person name="Dannebaum R.O."/>
            <person name="Kuo R.C."/>
            <person name="Labutti K."/>
            <person name="Haridas S."/>
            <person name="Kuo A."/>
            <person name="Salamov A."/>
            <person name="Ahrendt S.R."/>
            <person name="Lipzen A."/>
            <person name="Sullivan W."/>
            <person name="Andreopoulos W.B."/>
            <person name="Clum A."/>
            <person name="Lindquist E."/>
            <person name="Daum C."/>
            <person name="Ramamoorthy G.K."/>
            <person name="Gryganskyi A."/>
            <person name="Culley D."/>
            <person name="Magnuson J.K."/>
            <person name="James T.Y."/>
            <person name="O'Malley M.A."/>
            <person name="Stajich J.E."/>
            <person name="Spatafora J.W."/>
            <person name="Visel A."/>
            <person name="Grigoriev I.V."/>
        </authorList>
    </citation>
    <scope>NUCLEOTIDE SEQUENCE [LARGE SCALE GENOMIC DNA]</scope>
    <source>
        <strain evidence="5 6">JEL800</strain>
    </source>
</reference>
<dbReference type="InterPro" id="IPR003959">
    <property type="entry name" value="ATPase_AAA_core"/>
</dbReference>
<dbReference type="SUPFAM" id="SSF52540">
    <property type="entry name" value="P-loop containing nucleoside triphosphate hydrolases"/>
    <property type="match status" value="1"/>
</dbReference>
<dbReference type="Pfam" id="PF22606">
    <property type="entry name" value="Cdc6-ORC-like_ATPase_lid"/>
    <property type="match status" value="1"/>
</dbReference>
<keyword evidence="5" id="KW-0378">Hydrolase</keyword>
<dbReference type="GO" id="GO:0003688">
    <property type="term" value="F:DNA replication origin binding"/>
    <property type="evidence" value="ECO:0007669"/>
    <property type="project" value="TreeGrafter"/>
</dbReference>
<dbReference type="GO" id="GO:0006270">
    <property type="term" value="P:DNA replication initiation"/>
    <property type="evidence" value="ECO:0007669"/>
    <property type="project" value="TreeGrafter"/>
</dbReference>
<feature type="region of interest" description="Disordered" evidence="2">
    <location>
        <begin position="1"/>
        <end position="103"/>
    </location>
</feature>
<dbReference type="PANTHER" id="PTHR10763">
    <property type="entry name" value="CELL DIVISION CONTROL PROTEIN 6-RELATED"/>
    <property type="match status" value="1"/>
</dbReference>
<dbReference type="Gene3D" id="1.10.8.60">
    <property type="match status" value="1"/>
</dbReference>
<feature type="compositionally biased region" description="Low complexity" evidence="2">
    <location>
        <begin position="43"/>
        <end position="55"/>
    </location>
</feature>
<dbReference type="EMBL" id="MCGO01000007">
    <property type="protein sequence ID" value="ORY50385.1"/>
    <property type="molecule type" value="Genomic_DNA"/>
</dbReference>
<dbReference type="PANTHER" id="PTHR10763:SF26">
    <property type="entry name" value="CELL DIVISION CONTROL PROTEIN 6 HOMOLOG"/>
    <property type="match status" value="1"/>
</dbReference>
<name>A0A1Y2CVL5_9FUNG</name>
<gene>
    <name evidence="5" type="ORF">BCR33DRAFT_846880</name>
</gene>
<evidence type="ECO:0000313" key="6">
    <source>
        <dbReference type="Proteomes" id="UP000193642"/>
    </source>
</evidence>
<evidence type="ECO:0000259" key="4">
    <source>
        <dbReference type="Pfam" id="PF22606"/>
    </source>
</evidence>
<organism evidence="5 6">
    <name type="scientific">Rhizoclosmatium globosum</name>
    <dbReference type="NCBI Taxonomy" id="329046"/>
    <lineage>
        <taxon>Eukaryota</taxon>
        <taxon>Fungi</taxon>
        <taxon>Fungi incertae sedis</taxon>
        <taxon>Chytridiomycota</taxon>
        <taxon>Chytridiomycota incertae sedis</taxon>
        <taxon>Chytridiomycetes</taxon>
        <taxon>Chytridiales</taxon>
        <taxon>Chytriomycetaceae</taxon>
        <taxon>Rhizoclosmatium</taxon>
    </lineage>
</organism>
<dbReference type="OrthoDB" id="1926878at2759"/>
<dbReference type="GO" id="GO:0033314">
    <property type="term" value="P:mitotic DNA replication checkpoint signaling"/>
    <property type="evidence" value="ECO:0007669"/>
    <property type="project" value="TreeGrafter"/>
</dbReference>
<protein>
    <submittedName>
        <fullName evidence="5">p-loop containing nucleoside triphosphate hydrolase protein</fullName>
    </submittedName>
</protein>
<dbReference type="AlphaFoldDB" id="A0A1Y2CVL5"/>
<comment type="caution">
    <text evidence="5">The sequence shown here is derived from an EMBL/GenBank/DDBJ whole genome shotgun (WGS) entry which is preliminary data.</text>
</comment>
<dbReference type="Pfam" id="PF00004">
    <property type="entry name" value="AAA"/>
    <property type="match status" value="1"/>
</dbReference>
<keyword evidence="1" id="KW-0235">DNA replication</keyword>
<dbReference type="GO" id="GO:0005634">
    <property type="term" value="C:nucleus"/>
    <property type="evidence" value="ECO:0007669"/>
    <property type="project" value="TreeGrafter"/>
</dbReference>
<evidence type="ECO:0000256" key="1">
    <source>
        <dbReference type="ARBA" id="ARBA00022705"/>
    </source>
</evidence>
<dbReference type="Gene3D" id="3.40.50.300">
    <property type="entry name" value="P-loop containing nucleotide triphosphate hydrolases"/>
    <property type="match status" value="1"/>
</dbReference>
<dbReference type="Proteomes" id="UP000193642">
    <property type="component" value="Unassembled WGS sequence"/>
</dbReference>
<dbReference type="InterPro" id="IPR054425">
    <property type="entry name" value="Cdc6_ORC1-like_ATPase_lid"/>
</dbReference>
<evidence type="ECO:0000259" key="3">
    <source>
        <dbReference type="Pfam" id="PF00004"/>
    </source>
</evidence>
<dbReference type="InterPro" id="IPR027417">
    <property type="entry name" value="P-loop_NTPase"/>
</dbReference>
<dbReference type="GO" id="GO:0005524">
    <property type="term" value="F:ATP binding"/>
    <property type="evidence" value="ECO:0007669"/>
    <property type="project" value="InterPro"/>
</dbReference>
<keyword evidence="6" id="KW-1185">Reference proteome</keyword>
<feature type="domain" description="Cdc6/ORC1-like ATPase lid" evidence="4">
    <location>
        <begin position="439"/>
        <end position="475"/>
    </location>
</feature>
<evidence type="ECO:0000313" key="5">
    <source>
        <dbReference type="EMBL" id="ORY50385.1"/>
    </source>
</evidence>
<dbReference type="STRING" id="329046.A0A1Y2CVL5"/>
<dbReference type="GO" id="GO:0016887">
    <property type="term" value="F:ATP hydrolysis activity"/>
    <property type="evidence" value="ECO:0007669"/>
    <property type="project" value="InterPro"/>
</dbReference>